<reference evidence="3 4" key="1">
    <citation type="submission" date="2016-12" db="EMBL/GenBank/DDBJ databases">
        <authorList>
            <person name="Song W.-J."/>
            <person name="Kurnit D.M."/>
        </authorList>
    </citation>
    <scope>NUCLEOTIDE SEQUENCE [LARGE SCALE GENOMIC DNA]</scope>
    <source>
        <strain evidence="3 4">DSM 30827</strain>
    </source>
</reference>
<evidence type="ECO:0000259" key="2">
    <source>
        <dbReference type="Pfam" id="PF20148"/>
    </source>
</evidence>
<dbReference type="GO" id="GO:0016787">
    <property type="term" value="F:hydrolase activity"/>
    <property type="evidence" value="ECO:0007669"/>
    <property type="project" value="UniProtKB-KW"/>
</dbReference>
<dbReference type="PANTHER" id="PTHR32305:SF15">
    <property type="entry name" value="PROTEIN RHSA-RELATED"/>
    <property type="match status" value="1"/>
</dbReference>
<keyword evidence="3" id="KW-0378">Hydrolase</keyword>
<dbReference type="InterPro" id="IPR031325">
    <property type="entry name" value="RHS_repeat"/>
</dbReference>
<dbReference type="InterPro" id="IPR029476">
    <property type="entry name" value="DNase_NucA_NucB"/>
</dbReference>
<organism evidence="3 4">
    <name type="scientific">Corynebacterium glaucum</name>
    <dbReference type="NCBI Taxonomy" id="187491"/>
    <lineage>
        <taxon>Bacteria</taxon>
        <taxon>Bacillati</taxon>
        <taxon>Actinomycetota</taxon>
        <taxon>Actinomycetes</taxon>
        <taxon>Mycobacteriales</taxon>
        <taxon>Corynebacteriaceae</taxon>
        <taxon>Corynebacterium</taxon>
    </lineage>
</organism>
<sequence length="1730" mass="187037">MPASFLPPFETFYDAYFKLGGSPSALTRAAQKWREFGNAAQTASDDLQAINNGEFLGSEGERYKKLVNDDFPDHLAITSRAHLGVAEAIEEYATDLAARIRNMDQLELIARAHHTDVNLAAQAVNDAELAVLAAPTLEAKAAAEMKLAAAWLDYNGKVTLWERDLEGTDEIKRVLSSNVDTHTGTIKAQEKKAFEPNPNAAVQFWNNVKDFAHEHADILKKVAAALSVIGGILAVFTPVGWIVAAVAVGIMALLAASGAGSWLDVAVEVAFMTPIGLPGRAIRAGLKTTSAGARMMNAGSKVVSAGSKGLSTVKNASIQAAKAASRRSTNAVKAISDHDLVRSFYNRVSIGKPQCTGGDPIDMATGTMVDFRTDVFIDGVLPLIVDRNANSNHELGRALGPRWVSTMDVRIEICENEVLMLAPDGALLTFPPAPNDGSEVRADGRPWLMSYADGAYRVRNIAAGVTHVFRLFDISPSAANDGQLGVPDQSPSLGGSFVAATIPTGSLADTFGTGIEVGLSATVHHTGASIEYTWNTATGQMVRMRRSDDTILDIRWDTAVNRVEGIEVSNPTTHPEDQPQRLISYEYDPYGQLIRVINSGEGALQYHYDDHGRIYGWTDRNGVSYYYRFDEFGRVQAQVGTGGMFPNILYWADDHGEDAPVGGQVCVLIETAGEFQGDPLALGESVVKNYFDRLQQLPLYQALIEGGLKGAGLTGCGRTAARDDECWTVPEAWLHDELLGDIRPTVYRSTPAGDVWRLITPEGGVEDTTHNQYHQKTSITNVAGATTAYTYNADGVLVATDQDGLRSYIEAGTWGQPVRIVDTDGQVTECEVDAFGMTQSITDPTGAVTSYAYDLRSSGIVAASATYPDGTTEDIDSDDAGRICAVTDAAGRRTSFTRDVRGLVVESIDPIGESKTIEYSPEGWPTAITHPDGTTITVLYDGEGNRIATTNEIGATTTTDYTVFDKPIAITDATGATTHLEYNTQMQPVRVTNADGNTWSYIYDLDGMPASEVDYNNIATTYTISADGLVTTLTTPAGTTTHTRHADGRTDTITDALGTTRCFYTDTKRVARIEGPQATIDYTRDTYGRVTAETVTLPSGEATTHEFSYAHAGHITEQHLTLPLGGTFTTGYRHDEAGAITATTHTHAPDGSTIAEPLAELTYGVDARGLRNQLSTGSLIRTLTSDTRGRTTADTLTALDSATDGGIRTVSSRMFTWRSDSALESVTDYLRGATTYTLDILGRATGLRRNAGPNNTPAALNDAARGEETYGFSPAGVLNIMDTPATPRITETTYSATYRVGAPRPVSRSTEQDNRVEFDGTMPTRVGRTTYTYDAAGRVTRTVTKRIGKKPLVHHFYYATGAQPIGFTTSDEPGVGYRYVYDPYGRRVAKELVDASTGDVLTRTVFAHAGDRLIAEQTTYDAWVPDSANSNDSTLGNSRTVHRVGAGYVWIHDPATGALIGQVTLTPTSNAPTDGSPAGQSHVSIYGQFMLIMADLAGAPQELVDPDTGTVGGYATQTLYGIRTWHGEHTSPLLHTGQYLDVESGWAYNRYRYYHPHAGSYNAQDPLGVTPRLASAQGYVDHAAHWVDFLGLYSYHQVDSPLGRPSGVHGPVFDNGQFFVPKFDVSMSRTPEVAETLRKGIEEGQPTLLQRTENERLKNRNRAAAIKNFVRRKGVSPDEFPYASTYQGGEGATVHGVSIFAQRQQGGMLSSFYQNNNLRDRDYFLVRLVD</sequence>
<dbReference type="InterPro" id="IPR022385">
    <property type="entry name" value="Rhs_assc_core"/>
</dbReference>
<dbReference type="Gene3D" id="2.180.10.10">
    <property type="entry name" value="RHS repeat-associated core"/>
    <property type="match status" value="3"/>
</dbReference>
<dbReference type="NCBIfam" id="TIGR03696">
    <property type="entry name" value="Rhs_assc_core"/>
    <property type="match status" value="1"/>
</dbReference>
<dbReference type="Pfam" id="PF05593">
    <property type="entry name" value="RHS_repeat"/>
    <property type="match status" value="1"/>
</dbReference>
<evidence type="ECO:0000313" key="3">
    <source>
        <dbReference type="EMBL" id="AQQ14232.1"/>
    </source>
</evidence>
<gene>
    <name evidence="3" type="primary">rhsC</name>
    <name evidence="3" type="ORF">CGLAU_01205</name>
</gene>
<dbReference type="KEGG" id="cgv:CGLAU_01205"/>
<proteinExistence type="predicted"/>
<dbReference type="PANTHER" id="PTHR32305">
    <property type="match status" value="1"/>
</dbReference>
<keyword evidence="4" id="KW-1185">Reference proteome</keyword>
<dbReference type="OrthoDB" id="4389638at2"/>
<feature type="domain" description="DUF6531" evidence="2">
    <location>
        <begin position="358"/>
        <end position="430"/>
    </location>
</feature>
<name>A0A1Q2HTS3_9CORY</name>
<dbReference type="RefSeq" id="WP_095659109.1">
    <property type="nucleotide sequence ID" value="NZ_BAAAKB010000011.1"/>
</dbReference>
<dbReference type="NCBIfam" id="TIGR01643">
    <property type="entry name" value="YD_repeat_2x"/>
    <property type="match status" value="5"/>
</dbReference>
<dbReference type="Pfam" id="PF14040">
    <property type="entry name" value="DNase_NucA_NucB"/>
    <property type="match status" value="1"/>
</dbReference>
<evidence type="ECO:0000313" key="4">
    <source>
        <dbReference type="Proteomes" id="UP000217209"/>
    </source>
</evidence>
<accession>A0A1Q2HTS3</accession>
<dbReference type="InterPro" id="IPR050708">
    <property type="entry name" value="T6SS_VgrG/RHS"/>
</dbReference>
<dbReference type="EC" id="3.1.-.-" evidence="3"/>
<feature type="domain" description="Deoxyribonuclease NucA/NucB" evidence="1">
    <location>
        <begin position="1655"/>
        <end position="1726"/>
    </location>
</feature>
<protein>
    <submittedName>
        <fullName evidence="3">Putative deoxyribonuclease RhsC</fullName>
        <ecNumber evidence="3">3.1.-.-</ecNumber>
    </submittedName>
</protein>
<evidence type="ECO:0000259" key="1">
    <source>
        <dbReference type="Pfam" id="PF14040"/>
    </source>
</evidence>
<dbReference type="Proteomes" id="UP000217209">
    <property type="component" value="Chromosome"/>
</dbReference>
<dbReference type="InterPro" id="IPR045351">
    <property type="entry name" value="DUF6531"/>
</dbReference>
<dbReference type="Pfam" id="PF20148">
    <property type="entry name" value="DUF6531"/>
    <property type="match status" value="1"/>
</dbReference>
<dbReference type="InterPro" id="IPR006530">
    <property type="entry name" value="YD"/>
</dbReference>
<dbReference type="EMBL" id="CP019688">
    <property type="protein sequence ID" value="AQQ14232.1"/>
    <property type="molecule type" value="Genomic_DNA"/>
</dbReference>